<keyword evidence="4 5" id="KW-0653">Protein transport</keyword>
<sequence>MFPVYPDSIIEELNAKLLATASSEVFSFICLDSNLNDKKEFEVPRIKAGTTVFVGYGSRNILRQRSRDNFVTSCNPTKLSVIFVWDNVSDRVWNQPCHPFQNTSEHQQRVILLGLKDPNIPFPICPPGDAGISLLRWRMLSTDEPVVPLTINCWPSVCGGARFVSMEYEASTMFNLHNVVSKCEPELCPVHSPTFLKTPSIYVFDCSAAGMIFNDFIEVSNLE</sequence>
<dbReference type="GO" id="GO:0030126">
    <property type="term" value="C:COPI vesicle coat"/>
    <property type="evidence" value="ECO:0007669"/>
    <property type="project" value="UniProtKB-UniRule"/>
</dbReference>
<comment type="function">
    <text evidence="5">The coatomer is a cytosolic protein complex that binds to dilysine motifs and reversibly associates with Golgi non-clathrin-coated vesicles, which further mediate biosynthetic protein transport from the ER, via the Golgi up to the trans Golgi network. Coatomer complex is required for budding from Golgi membranes, and is essential for the retrograde Golgi-to-ER transport of dilysine-tagged proteins.</text>
</comment>
<reference evidence="7 8" key="1">
    <citation type="journal article" date="2018" name="Science">
        <title>The opium poppy genome and morphinan production.</title>
        <authorList>
            <person name="Guo L."/>
            <person name="Winzer T."/>
            <person name="Yang X."/>
            <person name="Li Y."/>
            <person name="Ning Z."/>
            <person name="He Z."/>
            <person name="Teodor R."/>
            <person name="Lu Y."/>
            <person name="Bowser T.A."/>
            <person name="Graham I.A."/>
            <person name="Ye K."/>
        </authorList>
    </citation>
    <scope>NUCLEOTIDE SEQUENCE [LARGE SCALE GENOMIC DNA]</scope>
    <source>
        <strain evidence="8">cv. HN1</strain>
        <tissue evidence="7">Leaves</tissue>
    </source>
</reference>
<dbReference type="GO" id="GO:0051645">
    <property type="term" value="P:Golgi localization"/>
    <property type="evidence" value="ECO:0007669"/>
    <property type="project" value="TreeGrafter"/>
</dbReference>
<dbReference type="EMBL" id="CM010715">
    <property type="protein sequence ID" value="RZC45402.1"/>
    <property type="molecule type" value="Genomic_DNA"/>
</dbReference>
<proteinExistence type="inferred from homology"/>
<evidence type="ECO:0000256" key="4">
    <source>
        <dbReference type="ARBA" id="ARBA00022927"/>
    </source>
</evidence>
<keyword evidence="5" id="KW-0333">Golgi apparatus</keyword>
<dbReference type="Proteomes" id="UP000316621">
    <property type="component" value="Chromosome 1"/>
</dbReference>
<keyword evidence="5" id="KW-0968">Cytoplasmic vesicle</keyword>
<dbReference type="GO" id="GO:0006890">
    <property type="term" value="P:retrograde vesicle-mediated transport, Golgi to endoplasmic reticulum"/>
    <property type="evidence" value="ECO:0007669"/>
    <property type="project" value="UniProtKB-UniRule"/>
</dbReference>
<keyword evidence="5" id="KW-0931">ER-Golgi transport</keyword>
<keyword evidence="2 5" id="KW-0813">Transport</keyword>
<keyword evidence="8" id="KW-1185">Reference proteome</keyword>
<comment type="subunit">
    <text evidence="5">Oligomeric complex that consists of at least the alpha, beta, beta', gamma, delta, epsilon and zeta subunits.</text>
</comment>
<dbReference type="GO" id="GO:0006888">
    <property type="term" value="P:endoplasmic reticulum to Golgi vesicle-mediated transport"/>
    <property type="evidence" value="ECO:0007669"/>
    <property type="project" value="TreeGrafter"/>
</dbReference>
<evidence type="ECO:0000313" key="8">
    <source>
        <dbReference type="Proteomes" id="UP000316621"/>
    </source>
</evidence>
<name>A0A4Y7ICC7_PAPSO</name>
<organism evidence="7 8">
    <name type="scientific">Papaver somniferum</name>
    <name type="common">Opium poppy</name>
    <dbReference type="NCBI Taxonomy" id="3469"/>
    <lineage>
        <taxon>Eukaryota</taxon>
        <taxon>Viridiplantae</taxon>
        <taxon>Streptophyta</taxon>
        <taxon>Embryophyta</taxon>
        <taxon>Tracheophyta</taxon>
        <taxon>Spermatophyta</taxon>
        <taxon>Magnoliopsida</taxon>
        <taxon>Ranunculales</taxon>
        <taxon>Papaveraceae</taxon>
        <taxon>Papaveroideae</taxon>
        <taxon>Papaver</taxon>
    </lineage>
</organism>
<dbReference type="STRING" id="3469.A0A4Y7ICC7"/>
<dbReference type="GO" id="GO:0000139">
    <property type="term" value="C:Golgi membrane"/>
    <property type="evidence" value="ECO:0007669"/>
    <property type="project" value="UniProtKB-SubCell"/>
</dbReference>
<dbReference type="InterPro" id="IPR027059">
    <property type="entry name" value="Coatomer_dsu"/>
</dbReference>
<evidence type="ECO:0000256" key="2">
    <source>
        <dbReference type="ARBA" id="ARBA00022448"/>
    </source>
</evidence>
<evidence type="ECO:0000256" key="1">
    <source>
        <dbReference type="ARBA" id="ARBA00010516"/>
    </source>
</evidence>
<dbReference type="GO" id="GO:0015031">
    <property type="term" value="P:protein transport"/>
    <property type="evidence" value="ECO:0007669"/>
    <property type="project" value="UniProtKB-KW"/>
</dbReference>
<evidence type="ECO:0000313" key="7">
    <source>
        <dbReference type="EMBL" id="RZC45402.1"/>
    </source>
</evidence>
<keyword evidence="3 5" id="KW-0963">Cytoplasm</keyword>
<evidence type="ECO:0000256" key="5">
    <source>
        <dbReference type="RuleBase" id="RU364018"/>
    </source>
</evidence>
<dbReference type="Gramene" id="RZC45402">
    <property type="protein sequence ID" value="RZC45402"/>
    <property type="gene ID" value="C5167_038341"/>
</dbReference>
<gene>
    <name evidence="7" type="ORF">C5167_038341</name>
</gene>
<comment type="subcellular location">
    <subcellularLocation>
        <location evidence="5 6">Cytoplasm</location>
    </subcellularLocation>
    <subcellularLocation>
        <location evidence="5 6">Cytoplasmic vesicle</location>
        <location evidence="5 6">COPI-coated vesicle membrane</location>
        <topology evidence="5 6">Peripheral membrane protein</topology>
        <orientation evidence="5 6">Cytoplasmic side</orientation>
    </subcellularLocation>
    <subcellularLocation>
        <location evidence="5 6">Golgi apparatus membrane</location>
        <topology evidence="5 6">Peripheral membrane protein</topology>
        <orientation evidence="5 6">Cytoplasmic side</orientation>
    </subcellularLocation>
</comment>
<comment type="similarity">
    <text evidence="1 5">Belongs to the adaptor complexes medium subunit family. Delta-COP subfamily.</text>
</comment>
<protein>
    <recommendedName>
        <fullName evidence="5">Coatomer subunit delta</fullName>
    </recommendedName>
</protein>
<dbReference type="PANTHER" id="PTHR10121:SF0">
    <property type="entry name" value="COATOMER SUBUNIT DELTA"/>
    <property type="match status" value="1"/>
</dbReference>
<accession>A0A4Y7ICC7</accession>
<evidence type="ECO:0000256" key="3">
    <source>
        <dbReference type="ARBA" id="ARBA00022490"/>
    </source>
</evidence>
<dbReference type="AlphaFoldDB" id="A0A4Y7ICC7"/>
<dbReference type="PANTHER" id="PTHR10121">
    <property type="entry name" value="COATOMER SUBUNIT DELTA"/>
    <property type="match status" value="1"/>
</dbReference>
<evidence type="ECO:0000256" key="6">
    <source>
        <dbReference type="RuleBase" id="RU366052"/>
    </source>
</evidence>
<keyword evidence="5" id="KW-0472">Membrane</keyword>